<dbReference type="Gramene" id="rna18346">
    <property type="protein sequence ID" value="RHN69827.1"/>
    <property type="gene ID" value="gene18346"/>
</dbReference>
<dbReference type="Gene3D" id="1.25.40.10">
    <property type="entry name" value="Tetratricopeptide repeat domain"/>
    <property type="match status" value="3"/>
</dbReference>
<reference evidence="4" key="1">
    <citation type="journal article" date="2018" name="Nat. Plants">
        <title>Whole-genome landscape of Medicago truncatula symbiotic genes.</title>
        <authorList>
            <person name="Pecrix Y."/>
            <person name="Gamas P."/>
            <person name="Carrere S."/>
        </authorList>
    </citation>
    <scope>NUCLEOTIDE SEQUENCE</scope>
    <source>
        <tissue evidence="4">Leaves</tissue>
    </source>
</reference>
<organism evidence="4">
    <name type="scientific">Medicago truncatula</name>
    <name type="common">Barrel medic</name>
    <name type="synonym">Medicago tribuloides</name>
    <dbReference type="NCBI Taxonomy" id="3880"/>
    <lineage>
        <taxon>Eukaryota</taxon>
        <taxon>Viridiplantae</taxon>
        <taxon>Streptophyta</taxon>
        <taxon>Embryophyta</taxon>
        <taxon>Tracheophyta</taxon>
        <taxon>Spermatophyta</taxon>
        <taxon>Magnoliopsida</taxon>
        <taxon>eudicotyledons</taxon>
        <taxon>Gunneridae</taxon>
        <taxon>Pentapetalae</taxon>
        <taxon>rosids</taxon>
        <taxon>fabids</taxon>
        <taxon>Fabales</taxon>
        <taxon>Fabaceae</taxon>
        <taxon>Papilionoideae</taxon>
        <taxon>50 kb inversion clade</taxon>
        <taxon>NPAAA clade</taxon>
        <taxon>Hologalegina</taxon>
        <taxon>IRL clade</taxon>
        <taxon>Trifolieae</taxon>
        <taxon>Medicago</taxon>
    </lineage>
</organism>
<sequence length="303" mass="34583">MVVEAKELFNRMEKLGCELSIVTFNALINGLCKAKNLEEAMNLFYKMDVGRKYSFRFSLSQGSCQVSDGASLQKKVKEMCEAGQILKAYKLITDHAGDLRLDIISYNILINAFCLDREFNAAYNLFEELQKKGLSPDSVTYGTIIKGLFIVDREDDAFKVFQRMQKTGSEPTLSVYRTLMTCLCRKSKVSRAFTLYLEYLKSLPSRDNDSISTLEKYLFGEKLEQVIRSLLEVDFKARDFKLVPYTILLIGLCQAGKVSEALIIFSVLDEFNIKINATSCVHLIRSLCKEQRCHTPIFDLRSH</sequence>
<comment type="similarity">
    <text evidence="1">Belongs to the PPR family. P subfamily.</text>
</comment>
<protein>
    <submittedName>
        <fullName evidence="4">Putative pentatricopeptide</fullName>
    </submittedName>
</protein>
<gene>
    <name evidence="4" type="ORF">MtrunA17_Chr3g0128981</name>
</gene>
<dbReference type="OrthoDB" id="185373at2759"/>
<proteinExistence type="inferred from homology"/>
<accession>A0A396J3N5</accession>
<keyword evidence="2" id="KW-0677">Repeat</keyword>
<feature type="repeat" description="PPR" evidence="3">
    <location>
        <begin position="20"/>
        <end position="50"/>
    </location>
</feature>
<evidence type="ECO:0000256" key="3">
    <source>
        <dbReference type="PROSITE-ProRule" id="PRU00708"/>
    </source>
</evidence>
<dbReference type="NCBIfam" id="TIGR00756">
    <property type="entry name" value="PPR"/>
    <property type="match status" value="3"/>
</dbReference>
<dbReference type="Pfam" id="PF13041">
    <property type="entry name" value="PPR_2"/>
    <property type="match status" value="1"/>
</dbReference>
<feature type="repeat" description="PPR" evidence="3">
    <location>
        <begin position="102"/>
        <end position="136"/>
    </location>
</feature>
<dbReference type="Pfam" id="PF01535">
    <property type="entry name" value="PPR"/>
    <property type="match status" value="2"/>
</dbReference>
<name>A0A396J3N5_MEDTR</name>
<dbReference type="PANTHER" id="PTHR47938:SF46">
    <property type="entry name" value="PENTACOTRIPEPTIDE-REPEAT REGION OF PRORP DOMAIN-CONTAINING PROTEIN"/>
    <property type="match status" value="1"/>
</dbReference>
<dbReference type="PROSITE" id="PS51375">
    <property type="entry name" value="PPR"/>
    <property type="match status" value="3"/>
</dbReference>
<evidence type="ECO:0000256" key="2">
    <source>
        <dbReference type="ARBA" id="ARBA00022737"/>
    </source>
</evidence>
<evidence type="ECO:0000313" key="4">
    <source>
        <dbReference type="EMBL" id="RHN69827.1"/>
    </source>
</evidence>
<dbReference type="PANTHER" id="PTHR47938">
    <property type="entry name" value="RESPIRATORY COMPLEX I CHAPERONE (CIA84), PUTATIVE (AFU_ORTHOLOGUE AFUA_2G06020)-RELATED"/>
    <property type="match status" value="1"/>
</dbReference>
<evidence type="ECO:0000256" key="1">
    <source>
        <dbReference type="ARBA" id="ARBA00007626"/>
    </source>
</evidence>
<dbReference type="EMBL" id="PSQE01000003">
    <property type="protein sequence ID" value="RHN69827.1"/>
    <property type="molecule type" value="Genomic_DNA"/>
</dbReference>
<dbReference type="InterPro" id="IPR011990">
    <property type="entry name" value="TPR-like_helical_dom_sf"/>
</dbReference>
<comment type="caution">
    <text evidence="4">The sequence shown here is derived from an EMBL/GenBank/DDBJ whole genome shotgun (WGS) entry which is preliminary data.</text>
</comment>
<dbReference type="AlphaFoldDB" id="A0A396J3N5"/>
<dbReference type="Pfam" id="PF12854">
    <property type="entry name" value="PPR_1"/>
    <property type="match status" value="1"/>
</dbReference>
<dbReference type="Proteomes" id="UP000265566">
    <property type="component" value="Chromosome 3"/>
</dbReference>
<dbReference type="InterPro" id="IPR002885">
    <property type="entry name" value="PPR_rpt"/>
</dbReference>
<feature type="repeat" description="PPR" evidence="3">
    <location>
        <begin position="137"/>
        <end position="171"/>
    </location>
</feature>